<protein>
    <recommendedName>
        <fullName evidence="4">Chitin-binding type-2 domain-containing protein</fullName>
    </recommendedName>
</protein>
<proteinExistence type="predicted"/>
<reference evidence="2 3" key="1">
    <citation type="submission" date="2015-07" db="EMBL/GenBank/DDBJ databases">
        <authorList>
            <person name="Noorani M."/>
        </authorList>
    </citation>
    <scope>NUCLEOTIDE SEQUENCE [LARGE SCALE GENOMIC DNA]</scope>
    <source>
        <strain evidence="2 3">CECT 7802</strain>
    </source>
</reference>
<gene>
    <name evidence="2" type="ORF">JDO7802_02267</name>
</gene>
<dbReference type="AlphaFoldDB" id="A0A0M6YLU8"/>
<dbReference type="GO" id="GO:0008061">
    <property type="term" value="F:chitin binding"/>
    <property type="evidence" value="ECO:0007669"/>
    <property type="project" value="InterPro"/>
</dbReference>
<evidence type="ECO:0000313" key="3">
    <source>
        <dbReference type="Proteomes" id="UP000049222"/>
    </source>
</evidence>
<sequence>MKINGKINKLLIAAVMVAAPGLAQAYECGFGKERVTMSCAPGTTFDAESNSCIVASTS</sequence>
<evidence type="ECO:0008006" key="4">
    <source>
        <dbReference type="Google" id="ProtNLM"/>
    </source>
</evidence>
<dbReference type="SUPFAM" id="SSF57625">
    <property type="entry name" value="Invertebrate chitin-binding proteins"/>
    <property type="match status" value="1"/>
</dbReference>
<dbReference type="InterPro" id="IPR036508">
    <property type="entry name" value="Chitin-bd_dom_sf"/>
</dbReference>
<dbReference type="Proteomes" id="UP000049222">
    <property type="component" value="Unassembled WGS sequence"/>
</dbReference>
<evidence type="ECO:0000313" key="2">
    <source>
        <dbReference type="EMBL" id="CTQ50247.1"/>
    </source>
</evidence>
<evidence type="ECO:0000256" key="1">
    <source>
        <dbReference type="SAM" id="SignalP"/>
    </source>
</evidence>
<dbReference type="EMBL" id="CXSU01000012">
    <property type="protein sequence ID" value="CTQ50247.1"/>
    <property type="molecule type" value="Genomic_DNA"/>
</dbReference>
<feature type="signal peptide" evidence="1">
    <location>
        <begin position="1"/>
        <end position="25"/>
    </location>
</feature>
<accession>A0A0M6YLU8</accession>
<organism evidence="2 3">
    <name type="scientific">Jannaschia donghaensis</name>
    <dbReference type="NCBI Taxonomy" id="420998"/>
    <lineage>
        <taxon>Bacteria</taxon>
        <taxon>Pseudomonadati</taxon>
        <taxon>Pseudomonadota</taxon>
        <taxon>Alphaproteobacteria</taxon>
        <taxon>Rhodobacterales</taxon>
        <taxon>Roseobacteraceae</taxon>
        <taxon>Jannaschia</taxon>
    </lineage>
</organism>
<name>A0A0M6YLU8_9RHOB</name>
<keyword evidence="1" id="KW-0732">Signal</keyword>
<keyword evidence="3" id="KW-1185">Reference proteome</keyword>
<feature type="chain" id="PRO_5005808193" description="Chitin-binding type-2 domain-containing protein" evidence="1">
    <location>
        <begin position="26"/>
        <end position="58"/>
    </location>
</feature>
<dbReference type="RefSeq" id="WP_187298130.1">
    <property type="nucleotide sequence ID" value="NZ_CXSU01000012.1"/>
</dbReference>